<dbReference type="Pfam" id="PF00069">
    <property type="entry name" value="Pkinase"/>
    <property type="match status" value="1"/>
</dbReference>
<keyword evidence="6 9" id="KW-0067">ATP-binding</keyword>
<dbReference type="InterPro" id="IPR000719">
    <property type="entry name" value="Prot_kinase_dom"/>
</dbReference>
<organism evidence="12">
    <name type="scientific">Bionectria ochroleuca</name>
    <name type="common">Gliocladium roseum</name>
    <dbReference type="NCBI Taxonomy" id="29856"/>
    <lineage>
        <taxon>Eukaryota</taxon>
        <taxon>Fungi</taxon>
        <taxon>Dikarya</taxon>
        <taxon>Ascomycota</taxon>
        <taxon>Pezizomycotina</taxon>
        <taxon>Sordariomycetes</taxon>
        <taxon>Hypocreomycetidae</taxon>
        <taxon>Hypocreales</taxon>
        <taxon>Bionectriaceae</taxon>
        <taxon>Clonostachys</taxon>
    </lineage>
</organism>
<evidence type="ECO:0000256" key="10">
    <source>
        <dbReference type="SAM" id="MobiDB-lite"/>
    </source>
</evidence>
<sequence length="544" mass="61227">MASGHSRSTSRQDDDPVTAKPSWHGSTQSTRKVNTILSAMKSNHFEISREDTSVMLACLTDYWLPITSRSTMPPALGPSLDYKFIEQQSSVLNSAFEFDGQHYNLDKNASLPEGKKLPRTIEYKKTLGQGHFGYVAQVSDKNGRTYALKVIPRKTQHADAREQMRMVKQEIEVLRKVDHVHCIKFVGSYTDAKSIGIIVNPAADCNLAKFLSHFDHKNEDQYMVLASFFGSLASALEYLHYDLRIRHKDIKPQNILVKGENVMLADFGISLDWSENTHSTTKQEVSRSPVYCSPEAARDEPRNSRSDIWSLGCVFLEMTAVIHAQPFKYVQNILESHGSRNFRDCPDGIEEVIASLRKIDPEDRHLPLDWVEQMLKMKKTDRWTSAVLRDEIHKSRGQSDLSFCGTCCEEHKPRSPTSSPVVAPTMTGDEIGADTSDDLNKAEKSLEKAELHSATKNGWQTVTLIRREDSPSNWIPANLVDSCKLEVWPNKEQSHLALEGQHFTSSEYVKLTFTVGGGQVLKCDFWVAPVTAPLNSLIWNTSAP</sequence>
<evidence type="ECO:0000313" key="12">
    <source>
        <dbReference type="EMBL" id="CEO48760.1"/>
    </source>
</evidence>
<dbReference type="PROSITE" id="PS00107">
    <property type="entry name" value="PROTEIN_KINASE_ATP"/>
    <property type="match status" value="1"/>
</dbReference>
<protein>
    <recommendedName>
        <fullName evidence="1">non-specific serine/threonine protein kinase</fullName>
        <ecNumber evidence="1">2.7.11.1</ecNumber>
    </recommendedName>
</protein>
<name>A0A0B7K1J3_BIOOC</name>
<feature type="region of interest" description="Disordered" evidence="10">
    <location>
        <begin position="1"/>
        <end position="30"/>
    </location>
</feature>
<dbReference type="InterPro" id="IPR017441">
    <property type="entry name" value="Protein_kinase_ATP_BS"/>
</dbReference>
<feature type="binding site" evidence="9">
    <location>
        <position position="154"/>
    </location>
    <ligand>
        <name>ATP</name>
        <dbReference type="ChEBI" id="CHEBI:30616"/>
    </ligand>
</feature>
<dbReference type="GO" id="GO:0005524">
    <property type="term" value="F:ATP binding"/>
    <property type="evidence" value="ECO:0007669"/>
    <property type="project" value="UniProtKB-UniRule"/>
</dbReference>
<evidence type="ECO:0000256" key="8">
    <source>
        <dbReference type="ARBA" id="ARBA00048679"/>
    </source>
</evidence>
<dbReference type="GO" id="GO:0004674">
    <property type="term" value="F:protein serine/threonine kinase activity"/>
    <property type="evidence" value="ECO:0007669"/>
    <property type="project" value="UniProtKB-KW"/>
</dbReference>
<dbReference type="Gene3D" id="3.30.200.20">
    <property type="entry name" value="Phosphorylase Kinase, domain 1"/>
    <property type="match status" value="1"/>
</dbReference>
<dbReference type="PANTHER" id="PTHR24361">
    <property type="entry name" value="MITOGEN-ACTIVATED KINASE KINASE KINASE"/>
    <property type="match status" value="1"/>
</dbReference>
<dbReference type="PANTHER" id="PTHR24361:SF433">
    <property type="entry name" value="PROTEIN KINASE DOMAIN-CONTAINING PROTEIN"/>
    <property type="match status" value="1"/>
</dbReference>
<evidence type="ECO:0000259" key="11">
    <source>
        <dbReference type="PROSITE" id="PS50011"/>
    </source>
</evidence>
<keyword evidence="3" id="KW-0808">Transferase</keyword>
<dbReference type="AlphaFoldDB" id="A0A0B7K1J3"/>
<dbReference type="Gene3D" id="1.10.510.10">
    <property type="entry name" value="Transferase(Phosphotransferase) domain 1"/>
    <property type="match status" value="1"/>
</dbReference>
<reference evidence="12" key="1">
    <citation type="submission" date="2015-01" db="EMBL/GenBank/DDBJ databases">
        <authorList>
            <person name="Durling Mikael"/>
        </authorList>
    </citation>
    <scope>NUCLEOTIDE SEQUENCE</scope>
</reference>
<dbReference type="GO" id="GO:0005737">
    <property type="term" value="C:cytoplasm"/>
    <property type="evidence" value="ECO:0007669"/>
    <property type="project" value="TreeGrafter"/>
</dbReference>
<dbReference type="PROSITE" id="PS50011">
    <property type="entry name" value="PROTEIN_KINASE_DOM"/>
    <property type="match status" value="1"/>
</dbReference>
<evidence type="ECO:0000256" key="9">
    <source>
        <dbReference type="PROSITE-ProRule" id="PRU10141"/>
    </source>
</evidence>
<dbReference type="SMART" id="SM00220">
    <property type="entry name" value="S_TKc"/>
    <property type="match status" value="1"/>
</dbReference>
<dbReference type="EC" id="2.7.11.1" evidence="1"/>
<keyword evidence="4 9" id="KW-0547">Nucleotide-binding</keyword>
<comment type="catalytic activity">
    <reaction evidence="7">
        <text>L-threonyl-[protein] + ATP = O-phospho-L-threonyl-[protein] + ADP + H(+)</text>
        <dbReference type="Rhea" id="RHEA:46608"/>
        <dbReference type="Rhea" id="RHEA-COMP:11060"/>
        <dbReference type="Rhea" id="RHEA-COMP:11605"/>
        <dbReference type="ChEBI" id="CHEBI:15378"/>
        <dbReference type="ChEBI" id="CHEBI:30013"/>
        <dbReference type="ChEBI" id="CHEBI:30616"/>
        <dbReference type="ChEBI" id="CHEBI:61977"/>
        <dbReference type="ChEBI" id="CHEBI:456216"/>
        <dbReference type="EC" id="2.7.11.1"/>
    </reaction>
</comment>
<dbReference type="PROSITE" id="PS00108">
    <property type="entry name" value="PROTEIN_KINASE_ST"/>
    <property type="match status" value="1"/>
</dbReference>
<keyword evidence="2" id="KW-0723">Serine/threonine-protein kinase</keyword>
<evidence type="ECO:0000256" key="2">
    <source>
        <dbReference type="ARBA" id="ARBA00022527"/>
    </source>
</evidence>
<dbReference type="InterPro" id="IPR011009">
    <property type="entry name" value="Kinase-like_dom_sf"/>
</dbReference>
<proteinExistence type="predicted"/>
<comment type="catalytic activity">
    <reaction evidence="8">
        <text>L-seryl-[protein] + ATP = O-phospho-L-seryl-[protein] + ADP + H(+)</text>
        <dbReference type="Rhea" id="RHEA:17989"/>
        <dbReference type="Rhea" id="RHEA-COMP:9863"/>
        <dbReference type="Rhea" id="RHEA-COMP:11604"/>
        <dbReference type="ChEBI" id="CHEBI:15378"/>
        <dbReference type="ChEBI" id="CHEBI:29999"/>
        <dbReference type="ChEBI" id="CHEBI:30616"/>
        <dbReference type="ChEBI" id="CHEBI:83421"/>
        <dbReference type="ChEBI" id="CHEBI:456216"/>
        <dbReference type="EC" id="2.7.11.1"/>
    </reaction>
</comment>
<gene>
    <name evidence="12" type="ORF">BN869_000004817_1</name>
</gene>
<evidence type="ECO:0000256" key="4">
    <source>
        <dbReference type="ARBA" id="ARBA00022741"/>
    </source>
</evidence>
<feature type="domain" description="Protein kinase" evidence="11">
    <location>
        <begin position="121"/>
        <end position="384"/>
    </location>
</feature>
<evidence type="ECO:0000256" key="1">
    <source>
        <dbReference type="ARBA" id="ARBA00012513"/>
    </source>
</evidence>
<keyword evidence="5" id="KW-0418">Kinase</keyword>
<evidence type="ECO:0000256" key="3">
    <source>
        <dbReference type="ARBA" id="ARBA00022679"/>
    </source>
</evidence>
<evidence type="ECO:0000256" key="6">
    <source>
        <dbReference type="ARBA" id="ARBA00022840"/>
    </source>
</evidence>
<evidence type="ECO:0000256" key="7">
    <source>
        <dbReference type="ARBA" id="ARBA00047899"/>
    </source>
</evidence>
<dbReference type="EMBL" id="CDPU01000011">
    <property type="protein sequence ID" value="CEO48760.1"/>
    <property type="molecule type" value="Genomic_DNA"/>
</dbReference>
<dbReference type="InterPro" id="IPR053235">
    <property type="entry name" value="Ser_Thr_kinase"/>
</dbReference>
<dbReference type="InterPro" id="IPR008271">
    <property type="entry name" value="Ser/Thr_kinase_AS"/>
</dbReference>
<accession>A0A0B7K1J3</accession>
<dbReference type="SUPFAM" id="SSF56112">
    <property type="entry name" value="Protein kinase-like (PK-like)"/>
    <property type="match status" value="1"/>
</dbReference>
<evidence type="ECO:0000256" key="5">
    <source>
        <dbReference type="ARBA" id="ARBA00022777"/>
    </source>
</evidence>